<evidence type="ECO:0000313" key="7">
    <source>
        <dbReference type="EMBL" id="OMJ79065.1"/>
    </source>
</evidence>
<feature type="coiled-coil region" evidence="4">
    <location>
        <begin position="605"/>
        <end position="668"/>
    </location>
</feature>
<dbReference type="AlphaFoldDB" id="A0A1R2BR25"/>
<sequence length="1267" mass="142657">MSNSVAPESSDRPPPALHMPEEKKSLSEQLLAELTPKISVNEELPSRMHVNEFTPGEIIGNESLNKLPPLKGKEAAFIPLHLARDYVKKMENDMKNMHNHYKEMLLDLDKSYAGIEQDLHKKYKDFIDKYKGQMDKKCKSLKSAYEEEHKLREELRTWAEVNMIALQEKVKDLTDDKKKSIERLEAVMAGGGKEMDNLKKALESEYSGKIERAKSEKGKIEADLIAIQKESKSRNLDVARLALEVIIQKAEHIIEKGISKFDPKPAEKQIIVPINKIPEENKVSSSVHKVPEEHKINKGPDPEIEKLKDQNKKYKKEIQELKVSLANRPVPIGPDPELVKENDLLKQQLEAKILKHKKVMAEIEAERNSLKNEVKIFTSNLSAPSSSDDEEKTALKTQLALLATEMAVSRDRATVLEGQSSQITPLQQSLKEKEQEIADLHQKLAAKPQVSHVSQVVAVDISGQLEAKDERIDRLNEEIAKLKVKIDEFTAIPASAVAPSPKDDKEKKELKALLGKQQKRNEMLKEENEKLKNTLVDPEEIVRIKAHLEAANEQIFELQNTIERQAQVPVKVKKSKVQEPTHIPVPVISNVEPKRKKTPTNDLFEDDNEEELIQLREKLTITNQEVTFLKSQLQSSGKPAEAFPTEELAKLNHDLSEANRKINHLNQELSNRPVSKGNSEKLLAEITLLKSENTGLKANDKSGEISKLSTTLKALQQELDNRPTDNDISKLNDIIKSQEKQIKDSSSSQGQQLKNLNDQMASMKSAHDAENKDKDTKYEKIAKESADAMNKLNKQIADLEKIRENLEKTLKDEKDSKAKVLAELDQVKKVAGEVMGLTKKVEELTAIVATLQEKNTAKEQELKDSLRQRKLLHNQLEDLKGKIRVFCRVRPLGRSELERGCVNITTVVDEFTITCDSKNGVKPFVYDAVFGPNNTQFEIFEDTKRSIQSAIDGYNVCVFAYGQTGSGKTYTMQGESSNPGIIPRAMEELFNVLNGMPGHYKWEVSCYMVELYLDTLIDLFLGKDFKGTPSSLSIKKDIKGIVTVPEATLYKVKSSSEIMQKFDYGNTMRHTSSTKMNDTSSRSHLIFSVMIDVTNTETNQRTVGKLSLVDLAGSERVSKTEATAERLKEGRAINKSLSALGDVISALSSNESHIPYRNNKLTMLMSDSLGGTAKTLMFVNVSPADYNQEETTMSLYYAARVKLITNDPSKNIESKEMSNVKSELLMITSERDKYKTALEKSGINIGNLDSILESRNEDFDDPKYDDL</sequence>
<dbReference type="InterPro" id="IPR001752">
    <property type="entry name" value="Kinesin_motor_dom"/>
</dbReference>
<reference evidence="7 8" key="1">
    <citation type="submission" date="2016-11" db="EMBL/GenBank/DDBJ databases">
        <title>The macronuclear genome of Stentor coeruleus: a giant cell with tiny introns.</title>
        <authorList>
            <person name="Slabodnick M."/>
            <person name="Ruby J.G."/>
            <person name="Reiff S.B."/>
            <person name="Swart E.C."/>
            <person name="Gosai S."/>
            <person name="Prabakaran S."/>
            <person name="Witkowska E."/>
            <person name="Larue G.E."/>
            <person name="Fisher S."/>
            <person name="Freeman R.M."/>
            <person name="Gunawardena J."/>
            <person name="Chu W."/>
            <person name="Stover N.A."/>
            <person name="Gregory B.D."/>
            <person name="Nowacki M."/>
            <person name="Derisi J."/>
            <person name="Roy S.W."/>
            <person name="Marshall W.F."/>
            <person name="Sood P."/>
        </authorList>
    </citation>
    <scope>NUCLEOTIDE SEQUENCE [LARGE SCALE GENOMIC DNA]</scope>
    <source>
        <strain evidence="7">WM001</strain>
    </source>
</reference>
<proteinExistence type="inferred from homology"/>
<dbReference type="Gene3D" id="3.40.850.10">
    <property type="entry name" value="Kinesin motor domain"/>
    <property type="match status" value="1"/>
</dbReference>
<evidence type="ECO:0000259" key="6">
    <source>
        <dbReference type="PROSITE" id="PS50067"/>
    </source>
</evidence>
<feature type="binding site" evidence="3">
    <location>
        <begin position="962"/>
        <end position="969"/>
    </location>
    <ligand>
        <name>ATP</name>
        <dbReference type="ChEBI" id="CHEBI:30616"/>
    </ligand>
</feature>
<dbReference type="InterPro" id="IPR036961">
    <property type="entry name" value="Kinesin_motor_dom_sf"/>
</dbReference>
<evidence type="ECO:0000256" key="1">
    <source>
        <dbReference type="ARBA" id="ARBA00022741"/>
    </source>
</evidence>
<dbReference type="OrthoDB" id="3176171at2759"/>
<keyword evidence="1 3" id="KW-0547">Nucleotide-binding</keyword>
<dbReference type="InterPro" id="IPR027417">
    <property type="entry name" value="P-loop_NTPase"/>
</dbReference>
<dbReference type="Proteomes" id="UP000187209">
    <property type="component" value="Unassembled WGS sequence"/>
</dbReference>
<dbReference type="EMBL" id="MPUH01000490">
    <property type="protein sequence ID" value="OMJ79065.1"/>
    <property type="molecule type" value="Genomic_DNA"/>
</dbReference>
<evidence type="ECO:0000256" key="2">
    <source>
        <dbReference type="ARBA" id="ARBA00022840"/>
    </source>
</evidence>
<feature type="domain" description="Kinesin motor" evidence="6">
    <location>
        <begin position="882"/>
        <end position="1204"/>
    </location>
</feature>
<feature type="region of interest" description="Disordered" evidence="5">
    <location>
        <begin position="282"/>
        <end position="304"/>
    </location>
</feature>
<evidence type="ECO:0000256" key="4">
    <source>
        <dbReference type="SAM" id="Coils"/>
    </source>
</evidence>
<dbReference type="SMART" id="SM00129">
    <property type="entry name" value="KISc"/>
    <property type="match status" value="1"/>
</dbReference>
<dbReference type="GO" id="GO:0008017">
    <property type="term" value="F:microtubule binding"/>
    <property type="evidence" value="ECO:0007669"/>
    <property type="project" value="InterPro"/>
</dbReference>
<dbReference type="GO" id="GO:0005524">
    <property type="term" value="F:ATP binding"/>
    <property type="evidence" value="ECO:0007669"/>
    <property type="project" value="UniProtKB-UniRule"/>
</dbReference>
<organism evidence="7 8">
    <name type="scientific">Stentor coeruleus</name>
    <dbReference type="NCBI Taxonomy" id="5963"/>
    <lineage>
        <taxon>Eukaryota</taxon>
        <taxon>Sar</taxon>
        <taxon>Alveolata</taxon>
        <taxon>Ciliophora</taxon>
        <taxon>Postciliodesmatophora</taxon>
        <taxon>Heterotrichea</taxon>
        <taxon>Heterotrichida</taxon>
        <taxon>Stentoridae</taxon>
        <taxon>Stentor</taxon>
    </lineage>
</organism>
<dbReference type="PROSITE" id="PS50067">
    <property type="entry name" value="KINESIN_MOTOR_2"/>
    <property type="match status" value="1"/>
</dbReference>
<evidence type="ECO:0000256" key="3">
    <source>
        <dbReference type="PROSITE-ProRule" id="PRU00283"/>
    </source>
</evidence>
<feature type="coiled-coil region" evidence="4">
    <location>
        <begin position="423"/>
        <end position="568"/>
    </location>
</feature>
<comment type="similarity">
    <text evidence="3">Belongs to the TRAFAC class myosin-kinesin ATPase superfamily. Kinesin family.</text>
</comment>
<dbReference type="GO" id="GO:0003777">
    <property type="term" value="F:microtubule motor activity"/>
    <property type="evidence" value="ECO:0007669"/>
    <property type="project" value="InterPro"/>
</dbReference>
<feature type="coiled-coil region" evidence="4">
    <location>
        <begin position="753"/>
        <end position="882"/>
    </location>
</feature>
<dbReference type="InterPro" id="IPR027640">
    <property type="entry name" value="Kinesin-like_fam"/>
</dbReference>
<dbReference type="PANTHER" id="PTHR47972">
    <property type="entry name" value="KINESIN-LIKE PROTEIN KLP-3"/>
    <property type="match status" value="1"/>
</dbReference>
<dbReference type="PANTHER" id="PTHR47972:SF16">
    <property type="entry name" value="KINESIN-LIKE PROTEIN"/>
    <property type="match status" value="1"/>
</dbReference>
<feature type="region of interest" description="Disordered" evidence="5">
    <location>
        <begin position="1"/>
        <end position="28"/>
    </location>
</feature>
<dbReference type="InterPro" id="IPR019821">
    <property type="entry name" value="Kinesin_motor_CS"/>
</dbReference>
<keyword evidence="8" id="KW-1185">Reference proteome</keyword>
<feature type="compositionally biased region" description="Basic and acidic residues" evidence="5">
    <location>
        <begin position="289"/>
        <end position="304"/>
    </location>
</feature>
<keyword evidence="3" id="KW-0505">Motor protein</keyword>
<dbReference type="SUPFAM" id="SSF52540">
    <property type="entry name" value="P-loop containing nucleoside triphosphate hydrolases"/>
    <property type="match status" value="1"/>
</dbReference>
<comment type="caution">
    <text evidence="7">The sequence shown here is derived from an EMBL/GenBank/DDBJ whole genome shotgun (WGS) entry which is preliminary data.</text>
</comment>
<evidence type="ECO:0000313" key="8">
    <source>
        <dbReference type="Proteomes" id="UP000187209"/>
    </source>
</evidence>
<evidence type="ECO:0000256" key="5">
    <source>
        <dbReference type="SAM" id="MobiDB-lite"/>
    </source>
</evidence>
<dbReference type="FunFam" id="3.40.850.10:FF:000113">
    <property type="entry name" value="Kinesin-like protein"/>
    <property type="match status" value="1"/>
</dbReference>
<dbReference type="Pfam" id="PF00225">
    <property type="entry name" value="Kinesin"/>
    <property type="match status" value="1"/>
</dbReference>
<dbReference type="PROSITE" id="PS00411">
    <property type="entry name" value="KINESIN_MOTOR_1"/>
    <property type="match status" value="1"/>
</dbReference>
<name>A0A1R2BR25_9CILI</name>
<keyword evidence="4" id="KW-0175">Coiled coil</keyword>
<accession>A0A1R2BR25</accession>
<protein>
    <recommendedName>
        <fullName evidence="6">Kinesin motor domain-containing protein</fullName>
    </recommendedName>
</protein>
<dbReference type="PRINTS" id="PR00380">
    <property type="entry name" value="KINESINHEAVY"/>
</dbReference>
<feature type="coiled-coil region" evidence="4">
    <location>
        <begin position="304"/>
        <end position="380"/>
    </location>
</feature>
<keyword evidence="2 3" id="KW-0067">ATP-binding</keyword>
<gene>
    <name evidence="7" type="ORF">SteCoe_21012</name>
</gene>
<dbReference type="GO" id="GO:0007018">
    <property type="term" value="P:microtubule-based movement"/>
    <property type="evidence" value="ECO:0007669"/>
    <property type="project" value="InterPro"/>
</dbReference>